<dbReference type="GO" id="GO:0019288">
    <property type="term" value="P:isopentenyl diphosphate biosynthetic process, methylerythritol 4-phosphate pathway"/>
    <property type="evidence" value="ECO:0007669"/>
    <property type="project" value="TreeGrafter"/>
</dbReference>
<dbReference type="EC" id="2.2.1.7" evidence="6"/>
<name>G6B0W7_9BACT</name>
<dbReference type="EMBL" id="AFZZ01000216">
    <property type="protein sequence ID" value="EHJ37079.1"/>
    <property type="molecule type" value="Genomic_DNA"/>
</dbReference>
<evidence type="ECO:0000256" key="4">
    <source>
        <dbReference type="ARBA" id="ARBA00011081"/>
    </source>
</evidence>
<dbReference type="InterPro" id="IPR029061">
    <property type="entry name" value="THDP-binding"/>
</dbReference>
<dbReference type="GeneID" id="78337983"/>
<dbReference type="GO" id="GO:0009228">
    <property type="term" value="P:thiamine biosynthetic process"/>
    <property type="evidence" value="ECO:0007669"/>
    <property type="project" value="UniProtKB-KW"/>
</dbReference>
<keyword evidence="12" id="KW-0414">Isoprene biosynthesis</keyword>
<dbReference type="GO" id="GO:0016114">
    <property type="term" value="P:terpenoid biosynthetic process"/>
    <property type="evidence" value="ECO:0007669"/>
    <property type="project" value="InterPro"/>
</dbReference>
<keyword evidence="7" id="KW-0808">Transferase</keyword>
<evidence type="ECO:0000256" key="1">
    <source>
        <dbReference type="ARBA" id="ARBA00001946"/>
    </source>
</evidence>
<dbReference type="Pfam" id="PF13292">
    <property type="entry name" value="DXP_synthase_N"/>
    <property type="match status" value="1"/>
</dbReference>
<comment type="cofactor">
    <cofactor evidence="1">
        <name>Mg(2+)</name>
        <dbReference type="ChEBI" id="CHEBI:18420"/>
    </cofactor>
</comment>
<feature type="domain" description="Transketolase-like pyrimidine-binding" evidence="13">
    <location>
        <begin position="289"/>
        <end position="455"/>
    </location>
</feature>
<dbReference type="GO" id="GO:0046872">
    <property type="term" value="F:metal ion binding"/>
    <property type="evidence" value="ECO:0007669"/>
    <property type="project" value="UniProtKB-KW"/>
</dbReference>
<evidence type="ECO:0000313" key="15">
    <source>
        <dbReference type="Proteomes" id="UP000004407"/>
    </source>
</evidence>
<comment type="pathway">
    <text evidence="3">Metabolic intermediate biosynthesis; 1-deoxy-D-xylulose 5-phosphate biosynthesis; 1-deoxy-D-xylulose 5-phosphate from D-glyceraldehyde 3-phosphate and pyruvate: step 1/1.</text>
</comment>
<dbReference type="CDD" id="cd07033">
    <property type="entry name" value="TPP_PYR_DXS_TK_like"/>
    <property type="match status" value="1"/>
</dbReference>
<keyword evidence="9" id="KW-0460">Magnesium</keyword>
<dbReference type="PATRIC" id="fig|1002367.3.peg.2053"/>
<dbReference type="Proteomes" id="UP000004407">
    <property type="component" value="Unassembled WGS sequence"/>
</dbReference>
<dbReference type="InterPro" id="IPR005477">
    <property type="entry name" value="Dxylulose-5-P_synthase"/>
</dbReference>
<accession>G6B0W7</accession>
<dbReference type="Pfam" id="PF02780">
    <property type="entry name" value="Transketolase_C"/>
    <property type="match status" value="1"/>
</dbReference>
<dbReference type="SUPFAM" id="SSF52518">
    <property type="entry name" value="Thiamin diphosphate-binding fold (THDP-binding)"/>
    <property type="match status" value="2"/>
</dbReference>
<evidence type="ECO:0000256" key="9">
    <source>
        <dbReference type="ARBA" id="ARBA00022842"/>
    </source>
</evidence>
<dbReference type="GO" id="GO:0005829">
    <property type="term" value="C:cytosol"/>
    <property type="evidence" value="ECO:0007669"/>
    <property type="project" value="TreeGrafter"/>
</dbReference>
<organism evidence="14 15">
    <name type="scientific">Leyella stercorea DSM 18206</name>
    <dbReference type="NCBI Taxonomy" id="1002367"/>
    <lineage>
        <taxon>Bacteria</taxon>
        <taxon>Pseudomonadati</taxon>
        <taxon>Bacteroidota</taxon>
        <taxon>Bacteroidia</taxon>
        <taxon>Bacteroidales</taxon>
        <taxon>Prevotellaceae</taxon>
        <taxon>Leyella</taxon>
    </lineage>
</organism>
<reference evidence="14 15" key="1">
    <citation type="submission" date="2011-08" db="EMBL/GenBank/DDBJ databases">
        <authorList>
            <person name="Weinstock G."/>
            <person name="Sodergren E."/>
            <person name="Clifton S."/>
            <person name="Fulton L."/>
            <person name="Fulton B."/>
            <person name="Courtney L."/>
            <person name="Fronick C."/>
            <person name="Harrison M."/>
            <person name="Strong C."/>
            <person name="Farmer C."/>
            <person name="Delahaunty K."/>
            <person name="Markovic C."/>
            <person name="Hall O."/>
            <person name="Minx P."/>
            <person name="Tomlinson C."/>
            <person name="Mitreva M."/>
            <person name="Hou S."/>
            <person name="Chen J."/>
            <person name="Wollam A."/>
            <person name="Pepin K.H."/>
            <person name="Johnson M."/>
            <person name="Bhonagiri V."/>
            <person name="Zhang X."/>
            <person name="Suruliraj S."/>
            <person name="Warren W."/>
            <person name="Chinwalla A."/>
            <person name="Mardis E.R."/>
            <person name="Wilson R.K."/>
        </authorList>
    </citation>
    <scope>NUCLEOTIDE SEQUENCE [LARGE SCALE GENOMIC DNA]</scope>
    <source>
        <strain evidence="14 15">DSM 18206</strain>
    </source>
</reference>
<comment type="caution">
    <text evidence="14">The sequence shown here is derived from an EMBL/GenBank/DDBJ whole genome shotgun (WGS) entry which is preliminary data.</text>
</comment>
<keyword evidence="11" id="KW-0786">Thiamine pyrophosphate</keyword>
<comment type="subunit">
    <text evidence="5">Homodimer.</text>
</comment>
<evidence type="ECO:0000259" key="13">
    <source>
        <dbReference type="SMART" id="SM00861"/>
    </source>
</evidence>
<dbReference type="RefSeq" id="WP_007902344.1">
    <property type="nucleotide sequence ID" value="NZ_JH379459.1"/>
</dbReference>
<evidence type="ECO:0000256" key="11">
    <source>
        <dbReference type="ARBA" id="ARBA00023052"/>
    </source>
</evidence>
<dbReference type="GO" id="GO:0008661">
    <property type="term" value="F:1-deoxy-D-xylulose-5-phosphate synthase activity"/>
    <property type="evidence" value="ECO:0007669"/>
    <property type="project" value="UniProtKB-EC"/>
</dbReference>
<comment type="cofactor">
    <cofactor evidence="2">
        <name>thiamine diphosphate</name>
        <dbReference type="ChEBI" id="CHEBI:58937"/>
    </cofactor>
</comment>
<keyword evidence="8" id="KW-0479">Metal-binding</keyword>
<dbReference type="InterPro" id="IPR049557">
    <property type="entry name" value="Transketolase_CS"/>
</dbReference>
<dbReference type="eggNOG" id="COG1154">
    <property type="taxonomic scope" value="Bacteria"/>
</dbReference>
<dbReference type="InterPro" id="IPR009014">
    <property type="entry name" value="Transketo_C/PFOR_II"/>
</dbReference>
<evidence type="ECO:0000256" key="6">
    <source>
        <dbReference type="ARBA" id="ARBA00013150"/>
    </source>
</evidence>
<evidence type="ECO:0000256" key="5">
    <source>
        <dbReference type="ARBA" id="ARBA00011738"/>
    </source>
</evidence>
<dbReference type="PANTHER" id="PTHR43322">
    <property type="entry name" value="1-D-DEOXYXYLULOSE 5-PHOSPHATE SYNTHASE-RELATED"/>
    <property type="match status" value="1"/>
</dbReference>
<dbReference type="SMART" id="SM00861">
    <property type="entry name" value="Transket_pyr"/>
    <property type="match status" value="1"/>
</dbReference>
<keyword evidence="10" id="KW-0784">Thiamine biosynthesis</keyword>
<dbReference type="UniPathway" id="UPA00064">
    <property type="reaction ID" value="UER00091"/>
</dbReference>
<dbReference type="NCBIfam" id="NF008968">
    <property type="entry name" value="PRK12315.1"/>
    <property type="match status" value="1"/>
</dbReference>
<evidence type="ECO:0000256" key="12">
    <source>
        <dbReference type="ARBA" id="ARBA00023229"/>
    </source>
</evidence>
<dbReference type="Gene3D" id="3.40.50.920">
    <property type="match status" value="1"/>
</dbReference>
<comment type="similarity">
    <text evidence="4">Belongs to the transketolase family. DXPS subfamily.</text>
</comment>
<dbReference type="InterPro" id="IPR033248">
    <property type="entry name" value="Transketolase_C"/>
</dbReference>
<sequence>MYIEKIKSPADLKGLDIEALNIVADETRRAVLNRVSKHGGHVGPNLGFVEATVALHYVFNAPVDKFVFDVSHQCYPHKVLTGRAAGFLGDVDDMNAISGYSSPSECPEYDNFEVGHTSTSVSLATGLQKARDVKGTHENIIAVIGDGSLSGGEAFEGLDEASELGTGIIIVVNDNEMSIAENHGGIYKNLRALRESNGACEHNWFKAWGFEYTYLEEGNDIAKLIDVFRSVKDTDRPTVVHIHTEKGHGYAPAVQNKEAWHWGLPFNLDDGSRPVRNADGSMPDVVPAEDYAVLFSDWMLREMKLDPTLIAVTAGTPAAGGFTAAKRKEAGSQHIDMGIAEEQAVAMISGMAKGGLHPVWTVYSTFIQRTYDQIAQDLCINANPAVINVVGGGVRSMNDITHICLFDIPMLCSIPGLVYLAPTTCEEYFAMLRWAIKQEKTPVALRVPTGEVVHTTEQVDAEYACEPQYKVAHRGSKVAVVAAGSFYQKGESVVGLLAEKGIDATLINPRYLNDVDAATLDALKPDHQLVVTLEDGCKDGGFGERIAAYYGTSDMKVLVCGVKKGLYDRFDVEQLLSDNRLLDAQIVEDALAALGE</sequence>
<dbReference type="SUPFAM" id="SSF52922">
    <property type="entry name" value="TK C-terminal domain-like"/>
    <property type="match status" value="1"/>
</dbReference>
<dbReference type="Gene3D" id="3.40.50.970">
    <property type="match status" value="2"/>
</dbReference>
<dbReference type="HOGENOM" id="CLU_009227_1_4_10"/>
<evidence type="ECO:0000313" key="14">
    <source>
        <dbReference type="EMBL" id="EHJ37079.1"/>
    </source>
</evidence>
<proteinExistence type="inferred from homology"/>
<evidence type="ECO:0000256" key="7">
    <source>
        <dbReference type="ARBA" id="ARBA00022679"/>
    </source>
</evidence>
<evidence type="ECO:0000256" key="2">
    <source>
        <dbReference type="ARBA" id="ARBA00001964"/>
    </source>
</evidence>
<dbReference type="InterPro" id="IPR005475">
    <property type="entry name" value="Transketolase-like_Pyr-bd"/>
</dbReference>
<dbReference type="CDD" id="cd02007">
    <property type="entry name" value="TPP_DXS"/>
    <property type="match status" value="1"/>
</dbReference>
<dbReference type="Pfam" id="PF02779">
    <property type="entry name" value="Transket_pyr"/>
    <property type="match status" value="1"/>
</dbReference>
<evidence type="ECO:0000256" key="8">
    <source>
        <dbReference type="ARBA" id="ARBA00022723"/>
    </source>
</evidence>
<evidence type="ECO:0000256" key="10">
    <source>
        <dbReference type="ARBA" id="ARBA00022977"/>
    </source>
</evidence>
<dbReference type="NCBIfam" id="NF003933">
    <property type="entry name" value="PRK05444.2-2"/>
    <property type="match status" value="1"/>
</dbReference>
<dbReference type="AlphaFoldDB" id="G6B0W7"/>
<gene>
    <name evidence="14" type="ORF">HMPREF0673_02535</name>
</gene>
<dbReference type="PANTHER" id="PTHR43322:SF1">
    <property type="entry name" value="1-DEOXY-D-XYLULOSE-5-PHOSPHATE SYNTHASE"/>
    <property type="match status" value="1"/>
</dbReference>
<dbReference type="PROSITE" id="PS00801">
    <property type="entry name" value="TRANSKETOLASE_1"/>
    <property type="match status" value="1"/>
</dbReference>
<protein>
    <recommendedName>
        <fullName evidence="6">1-deoxy-D-xylulose-5-phosphate synthase</fullName>
        <ecNumber evidence="6">2.2.1.7</ecNumber>
    </recommendedName>
</protein>
<evidence type="ECO:0000256" key="3">
    <source>
        <dbReference type="ARBA" id="ARBA00004980"/>
    </source>
</evidence>